<name>A0AC60Q369_IXOPE</name>
<comment type="caution">
    <text evidence="1">The sequence shown here is derived from an EMBL/GenBank/DDBJ whole genome shotgun (WGS) entry which is preliminary data.</text>
</comment>
<reference evidence="1 2" key="1">
    <citation type="journal article" date="2020" name="Cell">
        <title>Large-Scale Comparative Analyses of Tick Genomes Elucidate Their Genetic Diversity and Vector Capacities.</title>
        <authorList>
            <consortium name="Tick Genome and Microbiome Consortium (TIGMIC)"/>
            <person name="Jia N."/>
            <person name="Wang J."/>
            <person name="Shi W."/>
            <person name="Du L."/>
            <person name="Sun Y."/>
            <person name="Zhan W."/>
            <person name="Jiang J.F."/>
            <person name="Wang Q."/>
            <person name="Zhang B."/>
            <person name="Ji P."/>
            <person name="Bell-Sakyi L."/>
            <person name="Cui X.M."/>
            <person name="Yuan T.T."/>
            <person name="Jiang B.G."/>
            <person name="Yang W.F."/>
            <person name="Lam T.T."/>
            <person name="Chang Q.C."/>
            <person name="Ding S.J."/>
            <person name="Wang X.J."/>
            <person name="Zhu J.G."/>
            <person name="Ruan X.D."/>
            <person name="Zhao L."/>
            <person name="Wei J.T."/>
            <person name="Ye R.Z."/>
            <person name="Que T.C."/>
            <person name="Du C.H."/>
            <person name="Zhou Y.H."/>
            <person name="Cheng J.X."/>
            <person name="Dai P.F."/>
            <person name="Guo W.B."/>
            <person name="Han X.H."/>
            <person name="Huang E.J."/>
            <person name="Li L.F."/>
            <person name="Wei W."/>
            <person name="Gao Y.C."/>
            <person name="Liu J.Z."/>
            <person name="Shao H.Z."/>
            <person name="Wang X."/>
            <person name="Wang C.C."/>
            <person name="Yang T.C."/>
            <person name="Huo Q.B."/>
            <person name="Li W."/>
            <person name="Chen H.Y."/>
            <person name="Chen S.E."/>
            <person name="Zhou L.G."/>
            <person name="Ni X.B."/>
            <person name="Tian J.H."/>
            <person name="Sheng Y."/>
            <person name="Liu T."/>
            <person name="Pan Y.S."/>
            <person name="Xia L.Y."/>
            <person name="Li J."/>
            <person name="Zhao F."/>
            <person name="Cao W.C."/>
        </authorList>
    </citation>
    <scope>NUCLEOTIDE SEQUENCE [LARGE SCALE GENOMIC DNA]</scope>
    <source>
        <strain evidence="1">Iper-2018</strain>
    </source>
</reference>
<gene>
    <name evidence="1" type="ORF">HPB47_025468</name>
</gene>
<accession>A0AC60Q369</accession>
<dbReference type="EMBL" id="JABSTQ010009622">
    <property type="protein sequence ID" value="KAG0427486.1"/>
    <property type="molecule type" value="Genomic_DNA"/>
</dbReference>
<keyword evidence="2" id="KW-1185">Reference proteome</keyword>
<evidence type="ECO:0000313" key="2">
    <source>
        <dbReference type="Proteomes" id="UP000805193"/>
    </source>
</evidence>
<evidence type="ECO:0000313" key="1">
    <source>
        <dbReference type="EMBL" id="KAG0427486.1"/>
    </source>
</evidence>
<organism evidence="1 2">
    <name type="scientific">Ixodes persulcatus</name>
    <name type="common">Taiga tick</name>
    <dbReference type="NCBI Taxonomy" id="34615"/>
    <lineage>
        <taxon>Eukaryota</taxon>
        <taxon>Metazoa</taxon>
        <taxon>Ecdysozoa</taxon>
        <taxon>Arthropoda</taxon>
        <taxon>Chelicerata</taxon>
        <taxon>Arachnida</taxon>
        <taxon>Acari</taxon>
        <taxon>Parasitiformes</taxon>
        <taxon>Ixodida</taxon>
        <taxon>Ixodoidea</taxon>
        <taxon>Ixodidae</taxon>
        <taxon>Ixodinae</taxon>
        <taxon>Ixodes</taxon>
    </lineage>
</organism>
<protein>
    <submittedName>
        <fullName evidence="1">Uncharacterized protein</fullName>
    </submittedName>
</protein>
<proteinExistence type="predicted"/>
<sequence length="454" mass="50941">MTKIIPGEGEQEGQRTNTNLQTQLANIVFFYSQDFNDHADQDLSEEPAVKRPKLGSTNSSTDEQNHVVTEENGEAETGDAKSAGRPQENGQNTTCIACYSLLEPKHLKESLRQMVKGVKKSQCVFDSFKFLLSVPVALELRHHAMLLHLKSKFGDLYSEVSESDLLSVKEVWKSLVGSPFSKHFSATFDTSSSFQVSITLPSPSAEAECTFLLEAYPGSFPNRKQRKSQCREVFTRHAVADALRRMPDGDFTRLYPCPPSRPEPLPLETEVTCVHMPVYLAGRYCKYSRLLSQTPWILNDKRIMETSVQELITEAVIRHIPNSRIVFSSSGREDVDVRMLGKGRPFILEIFEPKRATFTKSEMESIEKEINEATKDIKVNDLQVISKSDTQVLKEGEESKRKRYTALCCASRPLTCPRFCRRLKNQGPGAEAEDAHQGAAQVGSTPSFHALTAR</sequence>
<dbReference type="Proteomes" id="UP000805193">
    <property type="component" value="Unassembled WGS sequence"/>
</dbReference>